<dbReference type="Pfam" id="PF01370">
    <property type="entry name" value="Epimerase"/>
    <property type="match status" value="1"/>
</dbReference>
<accession>A0AAV2GZN9</accession>
<dbReference type="InterPro" id="IPR036291">
    <property type="entry name" value="NAD(P)-bd_dom_sf"/>
</dbReference>
<dbReference type="SUPFAM" id="SSF51735">
    <property type="entry name" value="NAD(P)-binding Rossmann-fold domains"/>
    <property type="match status" value="1"/>
</dbReference>
<proteinExistence type="predicted"/>
<keyword evidence="3" id="KW-1185">Reference proteome</keyword>
<evidence type="ECO:0000313" key="3">
    <source>
        <dbReference type="Proteomes" id="UP001497497"/>
    </source>
</evidence>
<evidence type="ECO:0000259" key="1">
    <source>
        <dbReference type="Pfam" id="PF01370"/>
    </source>
</evidence>
<protein>
    <recommendedName>
        <fullName evidence="1">NAD-dependent epimerase/dehydratase domain-containing protein</fullName>
    </recommendedName>
</protein>
<feature type="domain" description="NAD-dependent epimerase/dehydratase" evidence="1">
    <location>
        <begin position="31"/>
        <end position="95"/>
    </location>
</feature>
<sequence>SVSSSYNISLLPKSTMVSTRSSAAKEPETHVITGGGGFPGFSLGKRLAKKGHKVKLFDLKEPVWELEDGMEFIQGNITEGETLSQVIKGASAVYH</sequence>
<dbReference type="AlphaFoldDB" id="A0AAV2GZN9"/>
<reference evidence="2 3" key="1">
    <citation type="submission" date="2024-04" db="EMBL/GenBank/DDBJ databases">
        <authorList>
            <consortium name="Genoscope - CEA"/>
            <person name="William W."/>
        </authorList>
    </citation>
    <scope>NUCLEOTIDE SEQUENCE [LARGE SCALE GENOMIC DNA]</scope>
</reference>
<feature type="non-terminal residue" evidence="2">
    <location>
        <position position="95"/>
    </location>
</feature>
<evidence type="ECO:0000313" key="2">
    <source>
        <dbReference type="EMBL" id="CAL1526353.1"/>
    </source>
</evidence>
<dbReference type="Gene3D" id="3.40.50.720">
    <property type="entry name" value="NAD(P)-binding Rossmann-like Domain"/>
    <property type="match status" value="1"/>
</dbReference>
<name>A0AAV2GZN9_LYMST</name>
<gene>
    <name evidence="2" type="ORF">GSLYS_00000530001</name>
</gene>
<dbReference type="EMBL" id="CAXITT010000004">
    <property type="protein sequence ID" value="CAL1526353.1"/>
    <property type="molecule type" value="Genomic_DNA"/>
</dbReference>
<comment type="caution">
    <text evidence="2">The sequence shown here is derived from an EMBL/GenBank/DDBJ whole genome shotgun (WGS) entry which is preliminary data.</text>
</comment>
<dbReference type="Proteomes" id="UP001497497">
    <property type="component" value="Unassembled WGS sequence"/>
</dbReference>
<feature type="non-terminal residue" evidence="2">
    <location>
        <position position="1"/>
    </location>
</feature>
<dbReference type="InterPro" id="IPR001509">
    <property type="entry name" value="Epimerase_deHydtase"/>
</dbReference>
<organism evidence="2 3">
    <name type="scientific">Lymnaea stagnalis</name>
    <name type="common">Great pond snail</name>
    <name type="synonym">Helix stagnalis</name>
    <dbReference type="NCBI Taxonomy" id="6523"/>
    <lineage>
        <taxon>Eukaryota</taxon>
        <taxon>Metazoa</taxon>
        <taxon>Spiralia</taxon>
        <taxon>Lophotrochozoa</taxon>
        <taxon>Mollusca</taxon>
        <taxon>Gastropoda</taxon>
        <taxon>Heterobranchia</taxon>
        <taxon>Euthyneura</taxon>
        <taxon>Panpulmonata</taxon>
        <taxon>Hygrophila</taxon>
        <taxon>Lymnaeoidea</taxon>
        <taxon>Lymnaeidae</taxon>
        <taxon>Lymnaea</taxon>
    </lineage>
</organism>